<evidence type="ECO:0000256" key="6">
    <source>
        <dbReference type="SAM" id="MobiDB-lite"/>
    </source>
</evidence>
<dbReference type="InterPro" id="IPR001138">
    <property type="entry name" value="Zn2Cys6_DnaBD"/>
</dbReference>
<evidence type="ECO:0000256" key="4">
    <source>
        <dbReference type="ARBA" id="ARBA00023163"/>
    </source>
</evidence>
<reference evidence="8 9" key="1">
    <citation type="submission" date="2018-08" db="EMBL/GenBank/DDBJ databases">
        <title>Draft genome sequences of two Aspergillus turcosus clinical strains isolated from bronchoalveolar lavage fluid: one azole-susceptible and the other azole-resistant.</title>
        <authorList>
            <person name="Parent-Michaud M."/>
            <person name="Dufresne P.J."/>
            <person name="Fournier E."/>
            <person name="Martineau C."/>
            <person name="Moreira S."/>
            <person name="Perkins V."/>
            <person name="De Repentigny L."/>
            <person name="Dufresne S.F."/>
        </authorList>
    </citation>
    <scope>NUCLEOTIDE SEQUENCE [LARGE SCALE GENOMIC DNA]</scope>
    <source>
        <strain evidence="8">HMR AF 1038</strain>
    </source>
</reference>
<keyword evidence="4" id="KW-0804">Transcription</keyword>
<dbReference type="GO" id="GO:0003677">
    <property type="term" value="F:DNA binding"/>
    <property type="evidence" value="ECO:0007669"/>
    <property type="project" value="UniProtKB-KW"/>
</dbReference>
<dbReference type="STRING" id="1245748.A0A229X5I3"/>
<keyword evidence="1" id="KW-0479">Metal-binding</keyword>
<evidence type="ECO:0000256" key="5">
    <source>
        <dbReference type="ARBA" id="ARBA00023242"/>
    </source>
</evidence>
<dbReference type="GO" id="GO:0006351">
    <property type="term" value="P:DNA-templated transcription"/>
    <property type="evidence" value="ECO:0007669"/>
    <property type="project" value="InterPro"/>
</dbReference>
<dbReference type="EMBL" id="NIDN02000160">
    <property type="protein sequence ID" value="RLL95279.1"/>
    <property type="molecule type" value="Genomic_DNA"/>
</dbReference>
<protein>
    <recommendedName>
        <fullName evidence="7">Zn(2)-C6 fungal-type domain-containing protein</fullName>
    </recommendedName>
</protein>
<dbReference type="InterPro" id="IPR050797">
    <property type="entry name" value="Carb_Metab_Trans_Reg"/>
</dbReference>
<dbReference type="GO" id="GO:0000981">
    <property type="term" value="F:DNA-binding transcription factor activity, RNA polymerase II-specific"/>
    <property type="evidence" value="ECO:0007669"/>
    <property type="project" value="InterPro"/>
</dbReference>
<dbReference type="PROSITE" id="PS00463">
    <property type="entry name" value="ZN2_CY6_FUNGAL_1"/>
    <property type="match status" value="1"/>
</dbReference>
<keyword evidence="5" id="KW-0539">Nucleus</keyword>
<dbReference type="AlphaFoldDB" id="A0A229X5I3"/>
<organism evidence="8 9">
    <name type="scientific">Aspergillus turcosus</name>
    <dbReference type="NCBI Taxonomy" id="1245748"/>
    <lineage>
        <taxon>Eukaryota</taxon>
        <taxon>Fungi</taxon>
        <taxon>Dikarya</taxon>
        <taxon>Ascomycota</taxon>
        <taxon>Pezizomycotina</taxon>
        <taxon>Eurotiomycetes</taxon>
        <taxon>Eurotiomycetidae</taxon>
        <taxon>Eurotiales</taxon>
        <taxon>Aspergillaceae</taxon>
        <taxon>Aspergillus</taxon>
        <taxon>Aspergillus subgen. Fumigati</taxon>
    </lineage>
</organism>
<proteinExistence type="predicted"/>
<dbReference type="CDD" id="cd00067">
    <property type="entry name" value="GAL4"/>
    <property type="match status" value="1"/>
</dbReference>
<evidence type="ECO:0000313" key="9">
    <source>
        <dbReference type="Proteomes" id="UP000215289"/>
    </source>
</evidence>
<dbReference type="PROSITE" id="PS50048">
    <property type="entry name" value="ZN2_CY6_FUNGAL_2"/>
    <property type="match status" value="1"/>
</dbReference>
<keyword evidence="2" id="KW-0805">Transcription regulation</keyword>
<name>A0A229X5I3_9EURO</name>
<dbReference type="Proteomes" id="UP000215289">
    <property type="component" value="Unassembled WGS sequence"/>
</dbReference>
<dbReference type="GO" id="GO:0008270">
    <property type="term" value="F:zinc ion binding"/>
    <property type="evidence" value="ECO:0007669"/>
    <property type="project" value="InterPro"/>
</dbReference>
<feature type="compositionally biased region" description="Low complexity" evidence="6">
    <location>
        <begin position="496"/>
        <end position="508"/>
    </location>
</feature>
<feature type="domain" description="Zn(2)-C6 fungal-type" evidence="7">
    <location>
        <begin position="12"/>
        <end position="41"/>
    </location>
</feature>
<dbReference type="Pfam" id="PF00172">
    <property type="entry name" value="Zn_clus"/>
    <property type="match status" value="1"/>
</dbReference>
<evidence type="ECO:0000259" key="7">
    <source>
        <dbReference type="PROSITE" id="PS50048"/>
    </source>
</evidence>
<dbReference type="PANTHER" id="PTHR31668">
    <property type="entry name" value="GLUCOSE TRANSPORT TRANSCRIPTION REGULATOR RGT1-RELATED-RELATED"/>
    <property type="match status" value="1"/>
</dbReference>
<dbReference type="SMART" id="SM00066">
    <property type="entry name" value="GAL4"/>
    <property type="match status" value="1"/>
</dbReference>
<dbReference type="CDD" id="cd12148">
    <property type="entry name" value="fungal_TF_MHR"/>
    <property type="match status" value="1"/>
</dbReference>
<dbReference type="Gene3D" id="4.10.240.10">
    <property type="entry name" value="Zn(2)-C6 fungal-type DNA-binding domain"/>
    <property type="match status" value="1"/>
</dbReference>
<keyword evidence="3" id="KW-0238">DNA-binding</keyword>
<comment type="caution">
    <text evidence="8">The sequence shown here is derived from an EMBL/GenBank/DDBJ whole genome shotgun (WGS) entry which is preliminary data.</text>
</comment>
<dbReference type="PANTHER" id="PTHR31668:SF28">
    <property type="entry name" value="ZN(II)2CYS6 TRANSCRIPTION FACTOR (EUROFUNG)"/>
    <property type="match status" value="1"/>
</dbReference>
<keyword evidence="9" id="KW-1185">Reference proteome</keyword>
<sequence>MPASRSNVTKRACDGCKIRKIRCGGGQPCQACTNSRIRCTYIRVQQPRGPQRLRSTTKYLIEQTQRGLDAQNDGYSSVSAEQAGHQTERLRIPTNILAPPLYIYHVRMYPVWPIVNVESLISVLQEDTERTDLSTYTLATAVAAATLAQLKLEDLTTGDSPTADAFAAECLHARDSCGYRSKPTLDNIRTSFFLHVYYENQQSGGSESLLYLREAITMAQMMRLHQEASCIGLSTEEQQLRRRILWLLFVTERGVCILHKLPVILRTNISTPGLDVNDEPQVLPAFLKLLNLFRLFEKSKMFDVIEGETVGTHSLSGAGSPDGRFLKLLHEGLQDGSTLLEHTSDVQKADLCVTRHWMRLILWKNLSRNRTTSAHSPTSLFSPLFPVMVAKELMAIVTQLPRPAIEAHGLGMELKLYEIASSLADAVMNLAMLPGPPVWDVESRPSQILARLHAILSTFRGGGNKQLVELLYKKMAEAQSISGVALGASLKAPTESQFQQSSESSESSTCRDAFVEQSPAESNQVITMSGWFNFGPSYALQEGGVEQTDRSDGCILADDIITAISTSDTSSDPWTTESLVVTEDIGEMASLFTSLPSWTTPEEELLEECSRDDILTFETSLPSNEDMSFWHAPIIGT</sequence>
<dbReference type="Pfam" id="PF04082">
    <property type="entry name" value="Fungal_trans"/>
    <property type="match status" value="1"/>
</dbReference>
<dbReference type="InterPro" id="IPR007219">
    <property type="entry name" value="XnlR_reg_dom"/>
</dbReference>
<evidence type="ECO:0000256" key="1">
    <source>
        <dbReference type="ARBA" id="ARBA00022723"/>
    </source>
</evidence>
<evidence type="ECO:0000256" key="2">
    <source>
        <dbReference type="ARBA" id="ARBA00023015"/>
    </source>
</evidence>
<accession>A0A229X5I3</accession>
<dbReference type="SMART" id="SM00906">
    <property type="entry name" value="Fungal_trans"/>
    <property type="match status" value="1"/>
</dbReference>
<gene>
    <name evidence="8" type="ORF">CFD26_104807</name>
</gene>
<feature type="region of interest" description="Disordered" evidence="6">
    <location>
        <begin position="496"/>
        <end position="516"/>
    </location>
</feature>
<dbReference type="InterPro" id="IPR036864">
    <property type="entry name" value="Zn2-C6_fun-type_DNA-bd_sf"/>
</dbReference>
<evidence type="ECO:0000256" key="3">
    <source>
        <dbReference type="ARBA" id="ARBA00023125"/>
    </source>
</evidence>
<dbReference type="OrthoDB" id="2740448at2759"/>
<dbReference type="SUPFAM" id="SSF57701">
    <property type="entry name" value="Zn2/Cys6 DNA-binding domain"/>
    <property type="match status" value="1"/>
</dbReference>
<evidence type="ECO:0000313" key="8">
    <source>
        <dbReference type="EMBL" id="RLL95279.1"/>
    </source>
</evidence>